<dbReference type="InterPro" id="IPR011041">
    <property type="entry name" value="Quinoprot_gluc/sorb_DH_b-prop"/>
</dbReference>
<dbReference type="Pfam" id="PF07691">
    <property type="entry name" value="PA14"/>
    <property type="match status" value="1"/>
</dbReference>
<evidence type="ECO:0000259" key="2">
    <source>
        <dbReference type="PROSITE" id="PS51820"/>
    </source>
</evidence>
<feature type="domain" description="Ig-like" evidence="1">
    <location>
        <begin position="380"/>
        <end position="462"/>
    </location>
</feature>
<evidence type="ECO:0008006" key="5">
    <source>
        <dbReference type="Google" id="ProtNLM"/>
    </source>
</evidence>
<sequence>MRTTIILLLQVCLFLSLGGCTEERPSRSFLQSQQQVMLPPRFEDSRLVVGLADPVSMTFAPDGRIFVCEQGGRLRIIQDGKLLPEPFLKLNVDPDGERGLLGVALDPEFPDEPYVYVYYTATSPSEHNRLSRFTANGNRAEEGSERVLLDLEPLGSATNHNGGAVHFGTDGMLYVSVGDNARSSNAQALTNLYGKVLRFDKNGGIPSDNPFFTRAEGNRRSIWALGLRNPFSFAVQPGTGRLFINDVGQSKWEELNEGQAGRNYGWPDTEGPTSETGFSAPLYAYQHNAGEVRGCAIAGGTFYNPSQPQFPAEYVGKYFFADYCEGWIRMFNPQTRTVELFTEGADAPVDLDVGPDGALYYLDRGAGAIHRIRFVAPGQPPTIPTPPASQRVAVGQPVTFTVGATGTPPLSYQWQRDGKDLPGKTSSSLALERAVLGDSGARFRVRVSNSSGSVLSAEAVLTVSQDAPPVATVLSPPEGAIFTAGQAVTFSGRGTDAEDGTLPASAFTWRVDFHHDEHQHPLMPPTSGQTGGTFMPPEVGETSSNVWYRIHLTVKDSQGSTHEVFRDILPRKVKLAFATEPAGLQLTLDGQPQGTPGEVTGVVGVMRTLGVVSPQTVNGVRYVFDHWSDGGAETHDVRTPAADTLYRASFRSETSSSGTGLLAEYFEAPDLTRPRLQRVDPTVDFRWGIVPPDASLAPDLFSVRWSGSVVPKFSETYTFFTVTNDGVRLWVDGKLLIDNWTTHTVAEDSGTIALQAGRIYSLRMEYYENKGTATARLLWSSPSQRKQVIPAESLQPATSSRP</sequence>
<dbReference type="InterPro" id="IPR011658">
    <property type="entry name" value="PA14_dom"/>
</dbReference>
<dbReference type="RefSeq" id="WP_052420384.1">
    <property type="nucleotide sequence ID" value="NZ_JMCB01000014.1"/>
</dbReference>
<dbReference type="Pfam" id="PF07995">
    <property type="entry name" value="GSDH"/>
    <property type="match status" value="1"/>
</dbReference>
<dbReference type="Pfam" id="PF13927">
    <property type="entry name" value="Ig_3"/>
    <property type="match status" value="1"/>
</dbReference>
<dbReference type="STRING" id="394096.DB31_2029"/>
<dbReference type="InterPro" id="IPR036179">
    <property type="entry name" value="Ig-like_dom_sf"/>
</dbReference>
<dbReference type="PATRIC" id="fig|394096.3.peg.6365"/>
<evidence type="ECO:0000313" key="4">
    <source>
        <dbReference type="Proteomes" id="UP000028725"/>
    </source>
</evidence>
<dbReference type="InterPro" id="IPR003599">
    <property type="entry name" value="Ig_sub"/>
</dbReference>
<dbReference type="Gene3D" id="3.90.182.10">
    <property type="entry name" value="Toxin - Anthrax Protective Antigen,domain 1"/>
    <property type="match status" value="1"/>
</dbReference>
<dbReference type="SUPFAM" id="SSF56988">
    <property type="entry name" value="Anthrax protective antigen"/>
    <property type="match status" value="1"/>
</dbReference>
<evidence type="ECO:0000313" key="3">
    <source>
        <dbReference type="EMBL" id="KFE64235.1"/>
    </source>
</evidence>
<keyword evidence="4" id="KW-1185">Reference proteome</keyword>
<dbReference type="Gene3D" id="2.60.40.10">
    <property type="entry name" value="Immunoglobulins"/>
    <property type="match status" value="2"/>
</dbReference>
<name>A0A085W972_9BACT</name>
<dbReference type="InterPro" id="IPR037524">
    <property type="entry name" value="PA14/GLEYA"/>
</dbReference>
<dbReference type="SUPFAM" id="SSF48726">
    <property type="entry name" value="Immunoglobulin"/>
    <property type="match status" value="1"/>
</dbReference>
<dbReference type="PROSITE" id="PS51820">
    <property type="entry name" value="PA14"/>
    <property type="match status" value="1"/>
</dbReference>
<dbReference type="SMART" id="SM00758">
    <property type="entry name" value="PA14"/>
    <property type="match status" value="1"/>
</dbReference>
<organism evidence="3 4">
    <name type="scientific">Hyalangium minutum</name>
    <dbReference type="NCBI Taxonomy" id="394096"/>
    <lineage>
        <taxon>Bacteria</taxon>
        <taxon>Pseudomonadati</taxon>
        <taxon>Myxococcota</taxon>
        <taxon>Myxococcia</taxon>
        <taxon>Myxococcales</taxon>
        <taxon>Cystobacterineae</taxon>
        <taxon>Archangiaceae</taxon>
        <taxon>Hyalangium</taxon>
    </lineage>
</organism>
<dbReference type="PROSITE" id="PS50835">
    <property type="entry name" value="IG_LIKE"/>
    <property type="match status" value="1"/>
</dbReference>
<dbReference type="InterPro" id="IPR013783">
    <property type="entry name" value="Ig-like_fold"/>
</dbReference>
<gene>
    <name evidence="3" type="ORF">DB31_2029</name>
</gene>
<feature type="domain" description="PA14" evidence="2">
    <location>
        <begin position="656"/>
        <end position="793"/>
    </location>
</feature>
<dbReference type="PROSITE" id="PS51257">
    <property type="entry name" value="PROKAR_LIPOPROTEIN"/>
    <property type="match status" value="1"/>
</dbReference>
<dbReference type="InterPro" id="IPR012938">
    <property type="entry name" value="Glc/Sorbosone_DH"/>
</dbReference>
<accession>A0A085W972</accession>
<dbReference type="AlphaFoldDB" id="A0A085W972"/>
<dbReference type="SUPFAM" id="SSF50952">
    <property type="entry name" value="Soluble quinoprotein glucose dehydrogenase"/>
    <property type="match status" value="1"/>
</dbReference>
<dbReference type="SMART" id="SM00409">
    <property type="entry name" value="IG"/>
    <property type="match status" value="1"/>
</dbReference>
<dbReference type="Proteomes" id="UP000028725">
    <property type="component" value="Unassembled WGS sequence"/>
</dbReference>
<dbReference type="EMBL" id="JMCB01000014">
    <property type="protein sequence ID" value="KFE64235.1"/>
    <property type="molecule type" value="Genomic_DNA"/>
</dbReference>
<protein>
    <recommendedName>
        <fullName evidence="5">PA14 domain-containing protein</fullName>
    </recommendedName>
</protein>
<comment type="caution">
    <text evidence="3">The sequence shown here is derived from an EMBL/GenBank/DDBJ whole genome shotgun (WGS) entry which is preliminary data.</text>
</comment>
<dbReference type="Gene3D" id="2.120.10.30">
    <property type="entry name" value="TolB, C-terminal domain"/>
    <property type="match status" value="1"/>
</dbReference>
<dbReference type="CDD" id="cd00096">
    <property type="entry name" value="Ig"/>
    <property type="match status" value="1"/>
</dbReference>
<dbReference type="PANTHER" id="PTHR19328">
    <property type="entry name" value="HEDGEHOG-INTERACTING PROTEIN"/>
    <property type="match status" value="1"/>
</dbReference>
<dbReference type="PANTHER" id="PTHR19328:SF75">
    <property type="entry name" value="ALDOSE SUGAR DEHYDROGENASE YLII"/>
    <property type="match status" value="1"/>
</dbReference>
<reference evidence="3 4" key="1">
    <citation type="submission" date="2014-04" db="EMBL/GenBank/DDBJ databases">
        <title>Genome assembly of Hyalangium minutum DSM 14724.</title>
        <authorList>
            <person name="Sharma G."/>
            <person name="Subramanian S."/>
        </authorList>
    </citation>
    <scope>NUCLEOTIDE SEQUENCE [LARGE SCALE GENOMIC DNA]</scope>
    <source>
        <strain evidence="3 4">DSM 14724</strain>
    </source>
</reference>
<dbReference type="OrthoDB" id="9770043at2"/>
<evidence type="ECO:0000259" key="1">
    <source>
        <dbReference type="PROSITE" id="PS50835"/>
    </source>
</evidence>
<dbReference type="InterPro" id="IPR011042">
    <property type="entry name" value="6-blade_b-propeller_TolB-like"/>
</dbReference>
<proteinExistence type="predicted"/>
<dbReference type="InterPro" id="IPR007110">
    <property type="entry name" value="Ig-like_dom"/>
</dbReference>